<feature type="domain" description="NADP-dependent oxidoreductase" evidence="1">
    <location>
        <begin position="16"/>
        <end position="301"/>
    </location>
</feature>
<dbReference type="InterPro" id="IPR036812">
    <property type="entry name" value="NAD(P)_OxRdtase_dom_sf"/>
</dbReference>
<dbReference type="GO" id="GO:0016491">
    <property type="term" value="F:oxidoreductase activity"/>
    <property type="evidence" value="ECO:0007669"/>
    <property type="project" value="InterPro"/>
</dbReference>
<dbReference type="PANTHER" id="PTHR42686:SF1">
    <property type="entry name" value="GH17980P-RELATED"/>
    <property type="match status" value="1"/>
</dbReference>
<dbReference type="CDD" id="cd19090">
    <property type="entry name" value="AKR_AKR15A-like"/>
    <property type="match status" value="1"/>
</dbReference>
<protein>
    <recommendedName>
        <fullName evidence="1">NADP-dependent oxidoreductase domain-containing protein</fullName>
    </recommendedName>
</protein>
<dbReference type="PANTHER" id="PTHR42686">
    <property type="entry name" value="GH17980P-RELATED"/>
    <property type="match status" value="1"/>
</dbReference>
<dbReference type="SUPFAM" id="SSF51430">
    <property type="entry name" value="NAD(P)-linked oxidoreductase"/>
    <property type="match status" value="1"/>
</dbReference>
<dbReference type="InterPro" id="IPR023210">
    <property type="entry name" value="NADP_OxRdtase_dom"/>
</dbReference>
<accession>A0A382GVW1</accession>
<sequence>MKKNNIGKTELKITELSFGATSLASMPETYGYEVTEDRAQKTLKRFFQGPVNMLDTSRNYGLGRSEELIGQAIDNNGGWPKDFILSTKLDRNMQTGHFDATQARKSFEESLATLRLDSIDILHLHDPEYVVDISEITKKGGALDELFKIKEEGLVKAVGLAMGRIDIMLPILKDWDFDILINHNRYTLLNRQANEMYDYAHKKGIAIINAAPFASGILAKGSKNGGKITYQDSTKETLAPVIKIEKICEKFGIEMGAAALQFSLRDPRISTTLCGVSSPESIQKNLVWAQTQIPSEFWDEVLVLPFSTDDPEANRVFTPG</sequence>
<organism evidence="2">
    <name type="scientific">marine metagenome</name>
    <dbReference type="NCBI Taxonomy" id="408172"/>
    <lineage>
        <taxon>unclassified sequences</taxon>
        <taxon>metagenomes</taxon>
        <taxon>ecological metagenomes</taxon>
    </lineage>
</organism>
<proteinExistence type="predicted"/>
<reference evidence="2" key="1">
    <citation type="submission" date="2018-05" db="EMBL/GenBank/DDBJ databases">
        <authorList>
            <person name="Lanie J.A."/>
            <person name="Ng W.-L."/>
            <person name="Kazmierczak K.M."/>
            <person name="Andrzejewski T.M."/>
            <person name="Davidsen T.M."/>
            <person name="Wayne K.J."/>
            <person name="Tettelin H."/>
            <person name="Glass J.I."/>
            <person name="Rusch D."/>
            <person name="Podicherti R."/>
            <person name="Tsui H.-C.T."/>
            <person name="Winkler M.E."/>
        </authorList>
    </citation>
    <scope>NUCLEOTIDE SEQUENCE</scope>
</reference>
<dbReference type="GO" id="GO:0005829">
    <property type="term" value="C:cytosol"/>
    <property type="evidence" value="ECO:0007669"/>
    <property type="project" value="TreeGrafter"/>
</dbReference>
<dbReference type="EMBL" id="UINC01057638">
    <property type="protein sequence ID" value="SVB79012.1"/>
    <property type="molecule type" value="Genomic_DNA"/>
</dbReference>
<name>A0A382GVW1_9ZZZZ</name>
<evidence type="ECO:0000259" key="1">
    <source>
        <dbReference type="Pfam" id="PF00248"/>
    </source>
</evidence>
<dbReference type="Pfam" id="PF00248">
    <property type="entry name" value="Aldo_ket_red"/>
    <property type="match status" value="1"/>
</dbReference>
<evidence type="ECO:0000313" key="2">
    <source>
        <dbReference type="EMBL" id="SVB79012.1"/>
    </source>
</evidence>
<dbReference type="InterPro" id="IPR020471">
    <property type="entry name" value="AKR"/>
</dbReference>
<dbReference type="Gene3D" id="3.20.20.100">
    <property type="entry name" value="NADP-dependent oxidoreductase domain"/>
    <property type="match status" value="1"/>
</dbReference>
<gene>
    <name evidence="2" type="ORF">METZ01_LOCUS231866</name>
</gene>
<dbReference type="AlphaFoldDB" id="A0A382GVW1"/>